<dbReference type="Pfam" id="PF13442">
    <property type="entry name" value="Cytochrome_CBB3"/>
    <property type="match status" value="1"/>
</dbReference>
<dbReference type="Gene3D" id="6.10.280.130">
    <property type="match status" value="1"/>
</dbReference>
<evidence type="ECO:0000256" key="3">
    <source>
        <dbReference type="ARBA" id="ARBA00023004"/>
    </source>
</evidence>
<dbReference type="GO" id="GO:0046872">
    <property type="term" value="F:metal ion binding"/>
    <property type="evidence" value="ECO:0007669"/>
    <property type="project" value="UniProtKB-KW"/>
</dbReference>
<dbReference type="Proteomes" id="UP000309488">
    <property type="component" value="Unassembled WGS sequence"/>
</dbReference>
<dbReference type="SUPFAM" id="SSF46626">
    <property type="entry name" value="Cytochrome c"/>
    <property type="match status" value="1"/>
</dbReference>
<evidence type="ECO:0000313" key="7">
    <source>
        <dbReference type="EMBL" id="TKC12394.1"/>
    </source>
</evidence>
<name>A0A4U1CU86_9SPHI</name>
<dbReference type="InterPro" id="IPR036909">
    <property type="entry name" value="Cyt_c-like_dom_sf"/>
</dbReference>
<dbReference type="GO" id="GO:0009055">
    <property type="term" value="F:electron transfer activity"/>
    <property type="evidence" value="ECO:0007669"/>
    <property type="project" value="InterPro"/>
</dbReference>
<dbReference type="InterPro" id="IPR009056">
    <property type="entry name" value="Cyt_c-like_dom"/>
</dbReference>
<evidence type="ECO:0000256" key="1">
    <source>
        <dbReference type="ARBA" id="ARBA00022617"/>
    </source>
</evidence>
<keyword evidence="8" id="KW-1185">Reference proteome</keyword>
<keyword evidence="5" id="KW-0812">Transmembrane</keyword>
<organism evidence="7 8">
    <name type="scientific">Pedobacter polaris</name>
    <dbReference type="NCBI Taxonomy" id="2571273"/>
    <lineage>
        <taxon>Bacteria</taxon>
        <taxon>Pseudomonadati</taxon>
        <taxon>Bacteroidota</taxon>
        <taxon>Sphingobacteriia</taxon>
        <taxon>Sphingobacteriales</taxon>
        <taxon>Sphingobacteriaceae</taxon>
        <taxon>Pedobacter</taxon>
    </lineage>
</organism>
<dbReference type="AlphaFoldDB" id="A0A4U1CU86"/>
<keyword evidence="5" id="KW-0472">Membrane</keyword>
<protein>
    <submittedName>
        <fullName evidence="7">C-type cytochrome</fullName>
    </submittedName>
</protein>
<proteinExistence type="predicted"/>
<dbReference type="InterPro" id="IPR050597">
    <property type="entry name" value="Cytochrome_c_Oxidase_Subunit"/>
</dbReference>
<keyword evidence="3 4" id="KW-0408">Iron</keyword>
<gene>
    <name evidence="7" type="ORF">FA048_01890</name>
</gene>
<comment type="caution">
    <text evidence="7">The sequence shown here is derived from an EMBL/GenBank/DDBJ whole genome shotgun (WGS) entry which is preliminary data.</text>
</comment>
<feature type="transmembrane region" description="Helical" evidence="5">
    <location>
        <begin position="135"/>
        <end position="154"/>
    </location>
</feature>
<sequence>MKKISLTFAILLINLQLFAIAKETALPASSRSIELNFADLLVIALLLFAVVALLATVVLLKSLKVMVKERMHPTPFVKYKAPASLEYIEWIELKKSKPNIWTKLLSLKPIEEEETLIIPHAYDGIHELNNPIPRWFNVLFYGTLVFAICYFYYYHVGDGLRQDQEYAAEIVKADQDKRVFLAKAGEKFDENSVKPDQTLVANGKAIFMANCVACHGEHGEGLVGPNLVDEFWLHGGSISDVFKTVKYGVPAKGMASWEKNLSSKNLAEVVNFIMSLQGTTPANAKAPQGEKYEVKSEKDTVNNEIITKN</sequence>
<reference evidence="7 8" key="1">
    <citation type="submission" date="2019-04" db="EMBL/GenBank/DDBJ databases">
        <title>Pedobacter sp. RP-3-22 sp. nov., isolated from Arctic soil.</title>
        <authorList>
            <person name="Dahal R.H."/>
            <person name="Kim D.-U."/>
        </authorList>
    </citation>
    <scope>NUCLEOTIDE SEQUENCE [LARGE SCALE GENOMIC DNA]</scope>
    <source>
        <strain evidence="7 8">RP-3-22</strain>
    </source>
</reference>
<dbReference type="Pfam" id="PF14715">
    <property type="entry name" value="FixP_N"/>
    <property type="match status" value="1"/>
</dbReference>
<dbReference type="Gene3D" id="1.10.760.10">
    <property type="entry name" value="Cytochrome c-like domain"/>
    <property type="match status" value="1"/>
</dbReference>
<dbReference type="InterPro" id="IPR038414">
    <property type="entry name" value="CcoP_N_sf"/>
</dbReference>
<dbReference type="RefSeq" id="WP_136838397.1">
    <property type="nucleotide sequence ID" value="NZ_SWBR01000001.1"/>
</dbReference>
<evidence type="ECO:0000256" key="2">
    <source>
        <dbReference type="ARBA" id="ARBA00022723"/>
    </source>
</evidence>
<dbReference type="PANTHER" id="PTHR33751">
    <property type="entry name" value="CBB3-TYPE CYTOCHROME C OXIDASE SUBUNIT FIXP"/>
    <property type="match status" value="1"/>
</dbReference>
<dbReference type="OrthoDB" id="9811281at2"/>
<accession>A0A4U1CU86</accession>
<feature type="domain" description="Cytochrome c" evidence="6">
    <location>
        <begin position="198"/>
        <end position="277"/>
    </location>
</feature>
<evidence type="ECO:0000256" key="5">
    <source>
        <dbReference type="SAM" id="Phobius"/>
    </source>
</evidence>
<dbReference type="InterPro" id="IPR032858">
    <property type="entry name" value="CcoP_N"/>
</dbReference>
<feature type="transmembrane region" description="Helical" evidence="5">
    <location>
        <begin position="37"/>
        <end position="60"/>
    </location>
</feature>
<keyword evidence="2 4" id="KW-0479">Metal-binding</keyword>
<evidence type="ECO:0000259" key="6">
    <source>
        <dbReference type="PROSITE" id="PS51007"/>
    </source>
</evidence>
<keyword evidence="5" id="KW-1133">Transmembrane helix</keyword>
<dbReference type="PANTHER" id="PTHR33751:SF1">
    <property type="entry name" value="CBB3-TYPE CYTOCHROME C OXIDASE SUBUNIT FIXP"/>
    <property type="match status" value="1"/>
</dbReference>
<keyword evidence="1 4" id="KW-0349">Heme</keyword>
<dbReference type="GO" id="GO:0020037">
    <property type="term" value="F:heme binding"/>
    <property type="evidence" value="ECO:0007669"/>
    <property type="project" value="InterPro"/>
</dbReference>
<dbReference type="PROSITE" id="PS51007">
    <property type="entry name" value="CYTC"/>
    <property type="match status" value="1"/>
</dbReference>
<evidence type="ECO:0000313" key="8">
    <source>
        <dbReference type="Proteomes" id="UP000309488"/>
    </source>
</evidence>
<dbReference type="EMBL" id="SWBR01000001">
    <property type="protein sequence ID" value="TKC12394.1"/>
    <property type="molecule type" value="Genomic_DNA"/>
</dbReference>
<evidence type="ECO:0000256" key="4">
    <source>
        <dbReference type="PROSITE-ProRule" id="PRU00433"/>
    </source>
</evidence>